<name>A0A5P1EZU8_ASPOF</name>
<accession>A0A5P1EZU8</accession>
<proteinExistence type="predicted"/>
<gene>
    <name evidence="2" type="ORF">A4U43_C05F30120</name>
</gene>
<evidence type="ECO:0000313" key="2">
    <source>
        <dbReference type="EMBL" id="ONK70089.1"/>
    </source>
</evidence>
<keyword evidence="3" id="KW-1185">Reference proteome</keyword>
<organism evidence="2 3">
    <name type="scientific">Asparagus officinalis</name>
    <name type="common">Garden asparagus</name>
    <dbReference type="NCBI Taxonomy" id="4686"/>
    <lineage>
        <taxon>Eukaryota</taxon>
        <taxon>Viridiplantae</taxon>
        <taxon>Streptophyta</taxon>
        <taxon>Embryophyta</taxon>
        <taxon>Tracheophyta</taxon>
        <taxon>Spermatophyta</taxon>
        <taxon>Magnoliopsida</taxon>
        <taxon>Liliopsida</taxon>
        <taxon>Asparagales</taxon>
        <taxon>Asparagaceae</taxon>
        <taxon>Asparagoideae</taxon>
        <taxon>Asparagus</taxon>
    </lineage>
</organism>
<reference evidence="3" key="1">
    <citation type="journal article" date="2017" name="Nat. Commun.">
        <title>The asparagus genome sheds light on the origin and evolution of a young Y chromosome.</title>
        <authorList>
            <person name="Harkess A."/>
            <person name="Zhou J."/>
            <person name="Xu C."/>
            <person name="Bowers J.E."/>
            <person name="Van der Hulst R."/>
            <person name="Ayyampalayam S."/>
            <person name="Mercati F."/>
            <person name="Riccardi P."/>
            <person name="McKain M.R."/>
            <person name="Kakrana A."/>
            <person name="Tang H."/>
            <person name="Ray J."/>
            <person name="Groenendijk J."/>
            <person name="Arikit S."/>
            <person name="Mathioni S.M."/>
            <person name="Nakano M."/>
            <person name="Shan H."/>
            <person name="Telgmann-Rauber A."/>
            <person name="Kanno A."/>
            <person name="Yue Z."/>
            <person name="Chen H."/>
            <person name="Li W."/>
            <person name="Chen Y."/>
            <person name="Xu X."/>
            <person name="Zhang Y."/>
            <person name="Luo S."/>
            <person name="Chen H."/>
            <person name="Gao J."/>
            <person name="Mao Z."/>
            <person name="Pires J.C."/>
            <person name="Luo M."/>
            <person name="Kudrna D."/>
            <person name="Wing R.A."/>
            <person name="Meyers B.C."/>
            <person name="Yi K."/>
            <person name="Kong H."/>
            <person name="Lavrijsen P."/>
            <person name="Sunseri F."/>
            <person name="Falavigna A."/>
            <person name="Ye Y."/>
            <person name="Leebens-Mack J.H."/>
            <person name="Chen G."/>
        </authorList>
    </citation>
    <scope>NUCLEOTIDE SEQUENCE [LARGE SCALE GENOMIC DNA]</scope>
    <source>
        <strain evidence="3">cv. DH0086</strain>
    </source>
</reference>
<feature type="region of interest" description="Disordered" evidence="1">
    <location>
        <begin position="1"/>
        <end position="30"/>
    </location>
</feature>
<dbReference type="EMBL" id="CM007385">
    <property type="protein sequence ID" value="ONK70089.1"/>
    <property type="molecule type" value="Genomic_DNA"/>
</dbReference>
<evidence type="ECO:0000313" key="3">
    <source>
        <dbReference type="Proteomes" id="UP000243459"/>
    </source>
</evidence>
<sequence>MTPKTAVNKGKGKKVAGSSDNSAASPAFSVMHPSVPIPHHGAFRSDGTQAMEYDLHYSFLEDISMFRDQGQEEIRLLSEPSISTFRHLMTDAPLESVDRDHIMKPVFLFGDSSEDLDLLELGTYR</sequence>
<evidence type="ECO:0000256" key="1">
    <source>
        <dbReference type="SAM" id="MobiDB-lite"/>
    </source>
</evidence>
<dbReference type="AlphaFoldDB" id="A0A5P1EZU8"/>
<dbReference type="Proteomes" id="UP000243459">
    <property type="component" value="Chromosome 5"/>
</dbReference>
<protein>
    <submittedName>
        <fullName evidence="2">Uncharacterized protein</fullName>
    </submittedName>
</protein>
<dbReference type="Gramene" id="ONK70089">
    <property type="protein sequence ID" value="ONK70089"/>
    <property type="gene ID" value="A4U43_C05F30120"/>
</dbReference>